<dbReference type="InterPro" id="IPR011249">
    <property type="entry name" value="Metalloenz_LuxS/M16"/>
</dbReference>
<dbReference type="PANTHER" id="PTHR43690:SF34">
    <property type="entry name" value="ZINC PROTEASE PQQL-LIKE"/>
    <property type="match status" value="1"/>
</dbReference>
<dbReference type="InterPro" id="IPR050626">
    <property type="entry name" value="Peptidase_M16"/>
</dbReference>
<protein>
    <submittedName>
        <fullName evidence="9">Insulinase family protein</fullName>
    </submittedName>
</protein>
<organism evidence="9 10">
    <name type="scientific">Rhinopithecimicrobium faecis</name>
    <dbReference type="NCBI Taxonomy" id="2820698"/>
    <lineage>
        <taxon>Bacteria</taxon>
        <taxon>Pseudomonadati</taxon>
        <taxon>Bacteroidota</taxon>
        <taxon>Sphingobacteriia</taxon>
        <taxon>Sphingobacteriales</taxon>
        <taxon>Sphingobacteriaceae</taxon>
        <taxon>Rhinopithecimicrobium</taxon>
    </lineage>
</organism>
<feature type="domain" description="Peptidase M16 C-terminal" evidence="8">
    <location>
        <begin position="714"/>
        <end position="879"/>
    </location>
</feature>
<gene>
    <name evidence="9" type="ORF">J5U18_04900</name>
</gene>
<evidence type="ECO:0000256" key="4">
    <source>
        <dbReference type="ARBA" id="ARBA00022833"/>
    </source>
</evidence>
<dbReference type="InterPro" id="IPR011765">
    <property type="entry name" value="Pept_M16_N"/>
</dbReference>
<dbReference type="EMBL" id="JAGKSB010000004">
    <property type="protein sequence ID" value="MBP3942908.1"/>
    <property type="molecule type" value="Genomic_DNA"/>
</dbReference>
<keyword evidence="5" id="KW-0482">Metalloprotease</keyword>
<reference evidence="9" key="1">
    <citation type="submission" date="2021-03" db="EMBL/GenBank/DDBJ databases">
        <authorList>
            <person name="Lu T."/>
            <person name="Wang Q."/>
            <person name="Han X."/>
        </authorList>
    </citation>
    <scope>NUCLEOTIDE SEQUENCE</scope>
    <source>
        <strain evidence="9">WQ 2009</strain>
    </source>
</reference>
<evidence type="ECO:0000259" key="7">
    <source>
        <dbReference type="Pfam" id="PF00675"/>
    </source>
</evidence>
<dbReference type="GO" id="GO:0006508">
    <property type="term" value="P:proteolysis"/>
    <property type="evidence" value="ECO:0007669"/>
    <property type="project" value="UniProtKB-KW"/>
</dbReference>
<accession>A0A8T4HC47</accession>
<dbReference type="Gene3D" id="3.30.830.10">
    <property type="entry name" value="Metalloenzyme, LuxS/M16 peptidase-like"/>
    <property type="match status" value="4"/>
</dbReference>
<keyword evidence="2" id="KW-0645">Protease</keyword>
<dbReference type="PANTHER" id="PTHR43690">
    <property type="entry name" value="NARDILYSIN"/>
    <property type="match status" value="1"/>
</dbReference>
<evidence type="ECO:0000313" key="9">
    <source>
        <dbReference type="EMBL" id="MBP3942908.1"/>
    </source>
</evidence>
<name>A0A8T4HC47_9SPHI</name>
<dbReference type="SUPFAM" id="SSF63411">
    <property type="entry name" value="LuxS/MPP-like metallohydrolase"/>
    <property type="match status" value="4"/>
</dbReference>
<dbReference type="AlphaFoldDB" id="A0A8T4HC47"/>
<dbReference type="GO" id="GO:0046872">
    <property type="term" value="F:metal ion binding"/>
    <property type="evidence" value="ECO:0007669"/>
    <property type="project" value="InterPro"/>
</dbReference>
<feature type="chain" id="PRO_5035844734" evidence="6">
    <location>
        <begin position="23"/>
        <end position="953"/>
    </location>
</feature>
<feature type="domain" description="Peptidase M16 C-terminal" evidence="8">
    <location>
        <begin position="227"/>
        <end position="408"/>
    </location>
</feature>
<feature type="signal peptide" evidence="6">
    <location>
        <begin position="1"/>
        <end position="22"/>
    </location>
</feature>
<dbReference type="InterPro" id="IPR007863">
    <property type="entry name" value="Peptidase_M16_C"/>
</dbReference>
<feature type="domain" description="Peptidase M16 N-terminal" evidence="7">
    <location>
        <begin position="68"/>
        <end position="189"/>
    </location>
</feature>
<dbReference type="Proteomes" id="UP000679691">
    <property type="component" value="Unassembled WGS sequence"/>
</dbReference>
<dbReference type="RefSeq" id="WP_353546394.1">
    <property type="nucleotide sequence ID" value="NZ_JAGKSB010000004.1"/>
</dbReference>
<keyword evidence="6" id="KW-0732">Signal</keyword>
<dbReference type="Pfam" id="PF00675">
    <property type="entry name" value="Peptidase_M16"/>
    <property type="match status" value="1"/>
</dbReference>
<comment type="similarity">
    <text evidence="1">Belongs to the peptidase M16 family.</text>
</comment>
<evidence type="ECO:0000259" key="8">
    <source>
        <dbReference type="Pfam" id="PF05193"/>
    </source>
</evidence>
<proteinExistence type="inferred from homology"/>
<keyword evidence="4" id="KW-0862">Zinc</keyword>
<dbReference type="GO" id="GO:0008237">
    <property type="term" value="F:metallopeptidase activity"/>
    <property type="evidence" value="ECO:0007669"/>
    <property type="project" value="UniProtKB-KW"/>
</dbReference>
<evidence type="ECO:0000313" key="10">
    <source>
        <dbReference type="Proteomes" id="UP000679691"/>
    </source>
</evidence>
<keyword evidence="10" id="KW-1185">Reference proteome</keyword>
<keyword evidence="3" id="KW-0378">Hydrolase</keyword>
<evidence type="ECO:0000256" key="5">
    <source>
        <dbReference type="ARBA" id="ARBA00023049"/>
    </source>
</evidence>
<evidence type="ECO:0000256" key="3">
    <source>
        <dbReference type="ARBA" id="ARBA00022801"/>
    </source>
</evidence>
<evidence type="ECO:0000256" key="2">
    <source>
        <dbReference type="ARBA" id="ARBA00022670"/>
    </source>
</evidence>
<evidence type="ECO:0000256" key="6">
    <source>
        <dbReference type="SAM" id="SignalP"/>
    </source>
</evidence>
<dbReference type="Pfam" id="PF05193">
    <property type="entry name" value="Peptidase_M16_C"/>
    <property type="match status" value="2"/>
</dbReference>
<sequence>MRLLKPFICAFLLPLSYSPLLAHTTARSSMHVQARAILAQDTISWSTKLPFDKQVIKGKLKNGFTYYILKNVEPEKRVTMYLANKVGSILENENERGLAHFLEHMQFNGLKHFPKNDLVNYLQKAGVRFGSDLNAYTSFEETVYQLPIPSDDPELLKNGLQVMRDWAQDALLTTEEIDKERGVVLEEMRGGRGASKRMQDQYFPMLFNQSLYSNRLPIGTEDIITNFQPNVLRDFHTRWYRPDLQALIIVGDIDVAEMESEVKRLFSDLKKPKDYVLPKEEEIPLNGKNQFLTVTDPEMPYVVGQLFFKYRGNVPETVGDYRDALLKNAFNNLINLRFSDLTEKADAPFIQGSVNFSSLLKDIRTLQLTYVAKPGAIEQGFKALLIEVERVKRDGFTQAELDRVIKSLQKSNETSFIERDKRKSDRYVQGYLSNFLKQEPSLGMEENYAITKQLLPSLTLKEINALLTSYYTPQNRDILFLSAEKEKANLPDEGTVNKWISEVAKTPITAYADQVSDLPLLAQLPASGTVVSETETASIGTKTLTLSNGAKVVLKPTKFKNDEIRIAAVSAGGTSLYSDADYFSAKHAASLVSSSGSGQLNSKELLRYWAGKTAAAAPYISELSEGINARSDQEGLKDVFELIYSYFTAPRLDQDIFENYISRSKASLENRLSNPQAVFSDAINKSLYQGNIRRLSDTEAQMNQIQKDRSLAIFKERFADASDFTFTIVGSFTEAQIKPFLTQYIASLPTLGRKEVGKDLGIRAPKQGLTEKVYKGKEEKANVVMYYIGDYNYNRADNLAMDALASVLSYKLLERLREDEGGVYGVGANISYSKLPVGRYQAAIGFGTAIDKVESLINSVHEEVAKIIAHGPEQKDLDKYFIEERRQLELSLKENSFWLNQLNSSVINSEDPTAILTYEKELLKVDAASIQRAAKRYLKEDQLFKFILLPENK</sequence>
<comment type="caution">
    <text evidence="9">The sequence shown here is derived from an EMBL/GenBank/DDBJ whole genome shotgun (WGS) entry which is preliminary data.</text>
</comment>
<evidence type="ECO:0000256" key="1">
    <source>
        <dbReference type="ARBA" id="ARBA00007261"/>
    </source>
</evidence>